<dbReference type="PANTHER" id="PTHR37528:SF1">
    <property type="entry name" value="UPF0149 PROTEIN YGFB"/>
    <property type="match status" value="1"/>
</dbReference>
<dbReference type="OrthoDB" id="9783391at2"/>
<evidence type="ECO:0000313" key="3">
    <source>
        <dbReference type="Proteomes" id="UP000294887"/>
    </source>
</evidence>
<dbReference type="Pfam" id="PF03695">
    <property type="entry name" value="UPF0149"/>
    <property type="match status" value="1"/>
</dbReference>
<accession>A0A4V2P981</accession>
<evidence type="ECO:0008006" key="4">
    <source>
        <dbReference type="Google" id="ProtNLM"/>
    </source>
</evidence>
<comment type="similarity">
    <text evidence="1">Belongs to the UPF0149 family.</text>
</comment>
<evidence type="ECO:0000256" key="1">
    <source>
        <dbReference type="ARBA" id="ARBA00038308"/>
    </source>
</evidence>
<organism evidence="2 3">
    <name type="scientific">Cocleimonas flava</name>
    <dbReference type="NCBI Taxonomy" id="634765"/>
    <lineage>
        <taxon>Bacteria</taxon>
        <taxon>Pseudomonadati</taxon>
        <taxon>Pseudomonadota</taxon>
        <taxon>Gammaproteobacteria</taxon>
        <taxon>Thiotrichales</taxon>
        <taxon>Thiotrichaceae</taxon>
        <taxon>Cocleimonas</taxon>
    </lineage>
</organism>
<dbReference type="GO" id="GO:0005829">
    <property type="term" value="C:cytosol"/>
    <property type="evidence" value="ECO:0007669"/>
    <property type="project" value="TreeGrafter"/>
</dbReference>
<evidence type="ECO:0000313" key="2">
    <source>
        <dbReference type="EMBL" id="TCJ88615.1"/>
    </source>
</evidence>
<protein>
    <recommendedName>
        <fullName evidence="4">YecA family protein</fullName>
    </recommendedName>
</protein>
<dbReference type="SUPFAM" id="SSF101327">
    <property type="entry name" value="YgfB-like"/>
    <property type="match status" value="1"/>
</dbReference>
<dbReference type="Proteomes" id="UP000294887">
    <property type="component" value="Unassembled WGS sequence"/>
</dbReference>
<dbReference type="RefSeq" id="WP_131904298.1">
    <property type="nucleotide sequence ID" value="NZ_BAAAFU010000008.1"/>
</dbReference>
<dbReference type="PANTHER" id="PTHR37528">
    <property type="entry name" value="UPF0149 PROTEIN YGFB"/>
    <property type="match status" value="1"/>
</dbReference>
<keyword evidence="3" id="KW-1185">Reference proteome</keyword>
<dbReference type="InterPro" id="IPR036255">
    <property type="entry name" value="YgfB-like_sf"/>
</dbReference>
<dbReference type="Gene3D" id="1.20.120.740">
    <property type="entry name" value="YgfB uncharacterised protein family UPF0149, PF03695"/>
    <property type="match status" value="1"/>
</dbReference>
<dbReference type="EMBL" id="SMFQ01000002">
    <property type="protein sequence ID" value="TCJ88615.1"/>
    <property type="molecule type" value="Genomic_DNA"/>
</dbReference>
<comment type="caution">
    <text evidence="2">The sequence shown here is derived from an EMBL/GenBank/DDBJ whole genome shotgun (WGS) entry which is preliminary data.</text>
</comment>
<dbReference type="InterPro" id="IPR011978">
    <property type="entry name" value="YgfB-like"/>
</dbReference>
<proteinExistence type="inferred from homology"/>
<name>A0A4V2P981_9GAMM</name>
<reference evidence="2 3" key="1">
    <citation type="submission" date="2019-03" db="EMBL/GenBank/DDBJ databases">
        <title>Genomic Encyclopedia of Type Strains, Phase IV (KMG-IV): sequencing the most valuable type-strain genomes for metagenomic binning, comparative biology and taxonomic classification.</title>
        <authorList>
            <person name="Goeker M."/>
        </authorList>
    </citation>
    <scope>NUCLEOTIDE SEQUENCE [LARGE SCALE GENOMIC DNA]</scope>
    <source>
        <strain evidence="2 3">DSM 24830</strain>
    </source>
</reference>
<gene>
    <name evidence="2" type="ORF">EV695_0473</name>
</gene>
<dbReference type="AlphaFoldDB" id="A0A4V2P981"/>
<sequence length="181" mass="20124">MENFDLDLSLQDAEADYNAAEAQAIACGLLVVNITSDKIAWVKLIFGDVDVDNAKQHKAIKLAGELFDETKQQLQDSNMGFDLLLPEEDESLYARVTALQQWCSGFILGIGMSGVKDHKSLPQDSRELLADITEIGTEGEFDLEDVEQSEEAYAEISEYVRMGVLLINEELQPLKQSSLIH</sequence>